<evidence type="ECO:0000313" key="3">
    <source>
        <dbReference type="Proteomes" id="UP000013783"/>
    </source>
</evidence>
<dbReference type="OrthoDB" id="2934252at2"/>
<evidence type="ECO:0000313" key="2">
    <source>
        <dbReference type="EMBL" id="EOT69702.1"/>
    </source>
</evidence>
<dbReference type="EMBL" id="AJAK01000029">
    <property type="protein sequence ID" value="EOH72769.1"/>
    <property type="molecule type" value="Genomic_DNA"/>
</dbReference>
<reference evidence="2 4" key="2">
    <citation type="submission" date="2013-03" db="EMBL/GenBank/DDBJ databases">
        <title>The Genome Sequence of Enterococcus malodoratus ATCC_43197 (PacBio/Illumina hybrid assembly).</title>
        <authorList>
            <consortium name="The Broad Institute Genomics Platform"/>
            <consortium name="The Broad Institute Genome Sequencing Center for Infectious Disease"/>
            <person name="Earl A."/>
            <person name="Russ C."/>
            <person name="Gilmore M."/>
            <person name="Surin D."/>
            <person name="Walker B."/>
            <person name="Young S."/>
            <person name="Zeng Q."/>
            <person name="Gargeya S."/>
            <person name="Fitzgerald M."/>
            <person name="Haas B."/>
            <person name="Abouelleil A."/>
            <person name="Allen A.W."/>
            <person name="Alvarado L."/>
            <person name="Arachchi H.M."/>
            <person name="Berlin A.M."/>
            <person name="Chapman S.B."/>
            <person name="Gainer-Dewar J."/>
            <person name="Goldberg J."/>
            <person name="Griggs A."/>
            <person name="Gujja S."/>
            <person name="Hansen M."/>
            <person name="Howarth C."/>
            <person name="Imamovic A."/>
            <person name="Ireland A."/>
            <person name="Larimer J."/>
            <person name="McCowan C."/>
            <person name="Murphy C."/>
            <person name="Pearson M."/>
            <person name="Poon T.W."/>
            <person name="Priest M."/>
            <person name="Roberts A."/>
            <person name="Saif S."/>
            <person name="Shea T."/>
            <person name="Sisk P."/>
            <person name="Sykes S."/>
            <person name="Wortman J."/>
            <person name="Nusbaum C."/>
            <person name="Birren B."/>
        </authorList>
    </citation>
    <scope>NUCLEOTIDE SEQUENCE [LARGE SCALE GENOMIC DNA]</scope>
    <source>
        <strain evidence="2 4">ATCC 43197</strain>
    </source>
</reference>
<evidence type="ECO:0000313" key="1">
    <source>
        <dbReference type="EMBL" id="EOH72769.1"/>
    </source>
</evidence>
<evidence type="ECO:0000313" key="4">
    <source>
        <dbReference type="Proteomes" id="UP000014148"/>
    </source>
</evidence>
<dbReference type="AlphaFoldDB" id="R2R9W4"/>
<dbReference type="Proteomes" id="UP000013783">
    <property type="component" value="Unassembled WGS sequence"/>
</dbReference>
<organism evidence="1 3">
    <name type="scientific">Enterococcus malodoratus ATCC 43197</name>
    <dbReference type="NCBI Taxonomy" id="1158601"/>
    <lineage>
        <taxon>Bacteria</taxon>
        <taxon>Bacillati</taxon>
        <taxon>Bacillota</taxon>
        <taxon>Bacilli</taxon>
        <taxon>Lactobacillales</taxon>
        <taxon>Enterococcaceae</taxon>
        <taxon>Enterococcus</taxon>
    </lineage>
</organism>
<name>R2R9W4_9ENTE</name>
<protein>
    <submittedName>
        <fullName evidence="1">Uncharacterized protein</fullName>
    </submittedName>
</protein>
<reference evidence="1 3" key="1">
    <citation type="submission" date="2013-02" db="EMBL/GenBank/DDBJ databases">
        <title>The Genome Sequence of Enterococcus malodoratus ATCC_43197.</title>
        <authorList>
            <consortium name="The Broad Institute Genome Sequencing Platform"/>
            <consortium name="The Broad Institute Genome Sequencing Center for Infectious Disease"/>
            <person name="Earl A.M."/>
            <person name="Gilmore M.S."/>
            <person name="Lebreton F."/>
            <person name="Walker B."/>
            <person name="Young S.K."/>
            <person name="Zeng Q."/>
            <person name="Gargeya S."/>
            <person name="Fitzgerald M."/>
            <person name="Haas B."/>
            <person name="Abouelleil A."/>
            <person name="Alvarado L."/>
            <person name="Arachchi H.M."/>
            <person name="Berlin A.M."/>
            <person name="Chapman S.B."/>
            <person name="Dewar J."/>
            <person name="Goldberg J."/>
            <person name="Griggs A."/>
            <person name="Gujja S."/>
            <person name="Hansen M."/>
            <person name="Howarth C."/>
            <person name="Imamovic A."/>
            <person name="Larimer J."/>
            <person name="McCowan C."/>
            <person name="Murphy C."/>
            <person name="Neiman D."/>
            <person name="Pearson M."/>
            <person name="Priest M."/>
            <person name="Roberts A."/>
            <person name="Saif S."/>
            <person name="Shea T."/>
            <person name="Sisk P."/>
            <person name="Sykes S."/>
            <person name="Wortman J."/>
            <person name="Nusbaum C."/>
            <person name="Birren B."/>
        </authorList>
    </citation>
    <scope>NUCLEOTIDE SEQUENCE [LARGE SCALE GENOMIC DNA]</scope>
    <source>
        <strain evidence="1 3">ATCC 43197</strain>
    </source>
</reference>
<gene>
    <name evidence="2" type="ORF">I585_01169</name>
    <name evidence="1" type="ORF">UAI_03754</name>
</gene>
<dbReference type="EMBL" id="ASWA01000002">
    <property type="protein sequence ID" value="EOT69702.1"/>
    <property type="molecule type" value="Genomic_DNA"/>
</dbReference>
<comment type="caution">
    <text evidence="1">The sequence shown here is derived from an EMBL/GenBank/DDBJ whole genome shotgun (WGS) entry which is preliminary data.</text>
</comment>
<sequence length="76" mass="9020">MKKSEFLKKLDKAIENGWGIKVYIEMPDLAKPEIICNPPENVEKKRSYYNVTYNNDMELESFTQIKIVDVNFLYLK</sequence>
<dbReference type="PATRIC" id="fig|1158601.3.peg.3723"/>
<dbReference type="Proteomes" id="UP000014148">
    <property type="component" value="Unassembled WGS sequence"/>
</dbReference>
<accession>R2R9W4</accession>
<dbReference type="RefSeq" id="WP_010742530.1">
    <property type="nucleotide sequence ID" value="NZ_KB946252.1"/>
</dbReference>
<dbReference type="eggNOG" id="ENOG5030771">
    <property type="taxonomic scope" value="Bacteria"/>
</dbReference>
<keyword evidence="4" id="KW-1185">Reference proteome</keyword>
<proteinExistence type="predicted"/>